<keyword evidence="3" id="KW-0238">DNA-binding</keyword>
<dbReference type="PRINTS" id="PR00039">
    <property type="entry name" value="HTHLYSR"/>
</dbReference>
<keyword evidence="4" id="KW-0804">Transcription</keyword>
<evidence type="ECO:0000259" key="5">
    <source>
        <dbReference type="PROSITE" id="PS50931"/>
    </source>
</evidence>
<evidence type="ECO:0000256" key="3">
    <source>
        <dbReference type="ARBA" id="ARBA00023125"/>
    </source>
</evidence>
<reference evidence="7" key="1">
    <citation type="submission" date="2018-09" db="EMBL/GenBank/DDBJ databases">
        <authorList>
            <person name="Zhu H."/>
        </authorList>
    </citation>
    <scope>NUCLEOTIDE SEQUENCE [LARGE SCALE GENOMIC DNA]</scope>
    <source>
        <strain evidence="7">K2W31S-8</strain>
    </source>
</reference>
<evidence type="ECO:0000256" key="1">
    <source>
        <dbReference type="ARBA" id="ARBA00009437"/>
    </source>
</evidence>
<dbReference type="SUPFAM" id="SSF53850">
    <property type="entry name" value="Periplasmic binding protein-like II"/>
    <property type="match status" value="1"/>
</dbReference>
<gene>
    <name evidence="6" type="ORF">D3880_21120</name>
</gene>
<evidence type="ECO:0000256" key="2">
    <source>
        <dbReference type="ARBA" id="ARBA00023015"/>
    </source>
</evidence>
<evidence type="ECO:0000313" key="6">
    <source>
        <dbReference type="EMBL" id="AYC34720.1"/>
    </source>
</evidence>
<proteinExistence type="inferred from homology"/>
<dbReference type="EMBL" id="CP032419">
    <property type="protein sequence ID" value="AYC34720.1"/>
    <property type="molecule type" value="Genomic_DNA"/>
</dbReference>
<dbReference type="KEGG" id="pcav:D3880_21120"/>
<sequence>MNISNFDLNLLRVLDALLRERNVSRAAERLSLSQPAVSNALNRLRELLDDPLLVRAGRSMQPTPRALALEAPIRAALQQIEQSLSGGEQFDPARSRQRFTVAMTDYVELLCMPRLLEQLTREAPGISIAISQLSPQLPTEALDKGDLDLALGRFEQIPGRFAQRLWMSETLRLVTRRDHPLLAQAPDLDTFLHLRHLWVHGGQTKGMVDQWLAEHGLRRAIHYTTPNYLQAAHIVAGTDLAVVLPTRLAEHFAALLPLSLYPLPFEVGSFQLEIVSLGQRQRDAALQWLIEQIGAIGAIGMTP</sequence>
<dbReference type="InterPro" id="IPR000847">
    <property type="entry name" value="LysR_HTH_N"/>
</dbReference>
<name>A0A385Z842_9PSED</name>
<organism evidence="6 7">
    <name type="scientific">Pseudomonas cavernae</name>
    <dbReference type="NCBI Taxonomy" id="2320867"/>
    <lineage>
        <taxon>Bacteria</taxon>
        <taxon>Pseudomonadati</taxon>
        <taxon>Pseudomonadota</taxon>
        <taxon>Gammaproteobacteria</taxon>
        <taxon>Pseudomonadales</taxon>
        <taxon>Pseudomonadaceae</taxon>
        <taxon>Pseudomonas</taxon>
    </lineage>
</organism>
<comment type="similarity">
    <text evidence="1">Belongs to the LysR transcriptional regulatory family.</text>
</comment>
<feature type="domain" description="HTH lysR-type" evidence="5">
    <location>
        <begin position="6"/>
        <end position="63"/>
    </location>
</feature>
<dbReference type="Pfam" id="PF03466">
    <property type="entry name" value="LysR_substrate"/>
    <property type="match status" value="1"/>
</dbReference>
<dbReference type="PANTHER" id="PTHR30118">
    <property type="entry name" value="HTH-TYPE TRANSCRIPTIONAL REGULATOR LEUO-RELATED"/>
    <property type="match status" value="1"/>
</dbReference>
<dbReference type="InterPro" id="IPR036388">
    <property type="entry name" value="WH-like_DNA-bd_sf"/>
</dbReference>
<dbReference type="OrthoDB" id="8720143at2"/>
<accession>A0A385Z842</accession>
<dbReference type="Gene3D" id="3.40.190.10">
    <property type="entry name" value="Periplasmic binding protein-like II"/>
    <property type="match status" value="2"/>
</dbReference>
<dbReference type="InterPro" id="IPR005119">
    <property type="entry name" value="LysR_subst-bd"/>
</dbReference>
<keyword evidence="2" id="KW-0805">Transcription regulation</keyword>
<evidence type="ECO:0000256" key="4">
    <source>
        <dbReference type="ARBA" id="ARBA00023163"/>
    </source>
</evidence>
<dbReference type="InterPro" id="IPR050389">
    <property type="entry name" value="LysR-type_TF"/>
</dbReference>
<dbReference type="Proteomes" id="UP000265560">
    <property type="component" value="Chromosome"/>
</dbReference>
<dbReference type="InterPro" id="IPR036390">
    <property type="entry name" value="WH_DNA-bd_sf"/>
</dbReference>
<protein>
    <submittedName>
        <fullName evidence="6">LysR family transcriptional regulator</fullName>
    </submittedName>
</protein>
<dbReference type="GO" id="GO:0003677">
    <property type="term" value="F:DNA binding"/>
    <property type="evidence" value="ECO:0007669"/>
    <property type="project" value="UniProtKB-KW"/>
</dbReference>
<dbReference type="AlphaFoldDB" id="A0A385Z842"/>
<dbReference type="GO" id="GO:0003700">
    <property type="term" value="F:DNA-binding transcription factor activity"/>
    <property type="evidence" value="ECO:0007669"/>
    <property type="project" value="InterPro"/>
</dbReference>
<dbReference type="PANTHER" id="PTHR30118:SF15">
    <property type="entry name" value="TRANSCRIPTIONAL REGULATORY PROTEIN"/>
    <property type="match status" value="1"/>
</dbReference>
<dbReference type="Pfam" id="PF00126">
    <property type="entry name" value="HTH_1"/>
    <property type="match status" value="1"/>
</dbReference>
<evidence type="ECO:0000313" key="7">
    <source>
        <dbReference type="Proteomes" id="UP000265560"/>
    </source>
</evidence>
<dbReference type="SUPFAM" id="SSF46785">
    <property type="entry name" value="Winged helix' DNA-binding domain"/>
    <property type="match status" value="1"/>
</dbReference>
<dbReference type="Gene3D" id="1.10.10.10">
    <property type="entry name" value="Winged helix-like DNA-binding domain superfamily/Winged helix DNA-binding domain"/>
    <property type="match status" value="1"/>
</dbReference>
<dbReference type="PROSITE" id="PS50931">
    <property type="entry name" value="HTH_LYSR"/>
    <property type="match status" value="1"/>
</dbReference>
<dbReference type="RefSeq" id="WP_119895372.1">
    <property type="nucleotide sequence ID" value="NZ_CP032419.1"/>
</dbReference>
<keyword evidence="7" id="KW-1185">Reference proteome</keyword>